<dbReference type="KEGG" id="rsa:RSal33209_3147"/>
<evidence type="ECO:0000313" key="2">
    <source>
        <dbReference type="EMBL" id="ABY24865.1"/>
    </source>
</evidence>
<accession>A9WUJ4</accession>
<dbReference type="SUPFAM" id="SSF55729">
    <property type="entry name" value="Acyl-CoA N-acyltransferases (Nat)"/>
    <property type="match status" value="1"/>
</dbReference>
<evidence type="ECO:0000313" key="3">
    <source>
        <dbReference type="Proteomes" id="UP000002007"/>
    </source>
</evidence>
<dbReference type="HOGENOM" id="CLU_013985_3_1_11"/>
<keyword evidence="3" id="KW-1185">Reference proteome</keyword>
<dbReference type="eggNOG" id="COG1670">
    <property type="taxonomic scope" value="Bacteria"/>
</dbReference>
<dbReference type="InterPro" id="IPR016181">
    <property type="entry name" value="Acyl_CoA_acyltransferase"/>
</dbReference>
<protein>
    <submittedName>
        <fullName evidence="2">Ribosomal-protein-alanine acetyltransferase</fullName>
        <ecNumber evidence="2">2.3.1.128</ecNumber>
    </submittedName>
</protein>
<dbReference type="PROSITE" id="PS51186">
    <property type="entry name" value="GNAT"/>
    <property type="match status" value="1"/>
</dbReference>
<dbReference type="Pfam" id="PF13302">
    <property type="entry name" value="Acetyltransf_3"/>
    <property type="match status" value="1"/>
</dbReference>
<proteinExistence type="predicted"/>
<gene>
    <name evidence="2" type="ordered locus">RSal33209_3147</name>
</gene>
<dbReference type="STRING" id="288705.RSal33209_3147"/>
<dbReference type="Gene3D" id="3.40.630.30">
    <property type="match status" value="1"/>
</dbReference>
<feature type="domain" description="N-acetyltransferase" evidence="1">
    <location>
        <begin position="9"/>
        <end position="165"/>
    </location>
</feature>
<dbReference type="GO" id="GO:0016747">
    <property type="term" value="F:acyltransferase activity, transferring groups other than amino-acyl groups"/>
    <property type="evidence" value="ECO:0007669"/>
    <property type="project" value="InterPro"/>
</dbReference>
<dbReference type="InterPro" id="IPR000182">
    <property type="entry name" value="GNAT_dom"/>
</dbReference>
<dbReference type="EC" id="2.3.1.128" evidence="2"/>
<evidence type="ECO:0000259" key="1">
    <source>
        <dbReference type="PROSITE" id="PS51186"/>
    </source>
</evidence>
<dbReference type="EMBL" id="CP000910">
    <property type="protein sequence ID" value="ABY24865.1"/>
    <property type="molecule type" value="Genomic_DNA"/>
</dbReference>
<dbReference type="AlphaFoldDB" id="A9WUJ4"/>
<dbReference type="PANTHER" id="PTHR43792:SF1">
    <property type="entry name" value="N-ACETYLTRANSFERASE DOMAIN-CONTAINING PROTEIN"/>
    <property type="match status" value="1"/>
</dbReference>
<dbReference type="Proteomes" id="UP000002007">
    <property type="component" value="Chromosome"/>
</dbReference>
<dbReference type="PANTHER" id="PTHR43792">
    <property type="entry name" value="GNAT FAMILY, PUTATIVE (AFU_ORTHOLOGUE AFUA_3G00765)-RELATED-RELATED"/>
    <property type="match status" value="1"/>
</dbReference>
<sequence length="165" mass="18413">MRPKNTERLRFREMSDSDLDAMAALLGDPAVMTYYPAPKTRAEAQSWIDWNKRNYAEYGFGLWVIETLDGEFVGDCGLTWQIVEDVRDLEVGYQVRAELQGNGYATEAAIACVDLARSLGYGRLTANIDAKNIPSQRVAAKAGLPFEKKARHRDGKELVIQAVAL</sequence>
<keyword evidence="2" id="KW-0808">Transferase</keyword>
<keyword evidence="2" id="KW-0012">Acyltransferase</keyword>
<organism evidence="2 3">
    <name type="scientific">Renibacterium salmoninarum (strain ATCC 33209 / DSM 20767 / JCM 11484 / NBRC 15589 / NCIMB 2235)</name>
    <dbReference type="NCBI Taxonomy" id="288705"/>
    <lineage>
        <taxon>Bacteria</taxon>
        <taxon>Bacillati</taxon>
        <taxon>Actinomycetota</taxon>
        <taxon>Actinomycetes</taxon>
        <taxon>Micrococcales</taxon>
        <taxon>Micrococcaceae</taxon>
        <taxon>Renibacterium</taxon>
    </lineage>
</organism>
<reference evidence="3" key="1">
    <citation type="journal article" date="2008" name="J. Bacteriol.">
        <title>Genome sequence of the fish pathogen Renibacterium salmoninarum suggests reductive evolution away from an environmental Arthrobacter ancestor.</title>
        <authorList>
            <person name="Wiens G.D."/>
            <person name="Rockey D.D."/>
            <person name="Wu Z."/>
            <person name="Chang J."/>
            <person name="Levy R."/>
            <person name="Crane S."/>
            <person name="Chen D.S."/>
            <person name="Capri G.R."/>
            <person name="Burnett J.R."/>
            <person name="Sudheesh P.S."/>
            <person name="Schipma M.J."/>
            <person name="Burd H."/>
            <person name="Bhattacharyya A."/>
            <person name="Rhodes L.D."/>
            <person name="Kaul R."/>
            <person name="Strom M.S."/>
        </authorList>
    </citation>
    <scope>NUCLEOTIDE SEQUENCE [LARGE SCALE GENOMIC DNA]</scope>
    <source>
        <strain evidence="3">ATCC 33209 / DSM 20767 / JCM 11484 / NBRC 15589 / NCIMB 2235</strain>
    </source>
</reference>
<dbReference type="InterPro" id="IPR051531">
    <property type="entry name" value="N-acetyltransferase"/>
</dbReference>
<name>A9WUJ4_RENSM</name>
<dbReference type="RefSeq" id="WP_012246507.1">
    <property type="nucleotide sequence ID" value="NC_010168.1"/>
</dbReference>